<keyword evidence="4" id="KW-0479">Metal-binding</keyword>
<keyword evidence="3" id="KW-0949">S-adenosyl-L-methionine</keyword>
<dbReference type="RefSeq" id="WP_185957454.1">
    <property type="nucleotide sequence ID" value="NZ_FXTB01000002.1"/>
</dbReference>
<dbReference type="InterPro" id="IPR034391">
    <property type="entry name" value="AdoMet-like_SPASM_containing"/>
</dbReference>
<keyword evidence="6" id="KW-0411">Iron-sulfur</keyword>
<dbReference type="EMBL" id="FXTB01000002">
    <property type="protein sequence ID" value="SMO50886.1"/>
    <property type="molecule type" value="Genomic_DNA"/>
</dbReference>
<keyword evidence="5" id="KW-0408">Iron</keyword>
<feature type="domain" description="4Fe4S-binding SPASM" evidence="8">
    <location>
        <begin position="237"/>
        <end position="303"/>
    </location>
</feature>
<dbReference type="GO" id="GO:0003824">
    <property type="term" value="F:catalytic activity"/>
    <property type="evidence" value="ECO:0007669"/>
    <property type="project" value="InterPro"/>
</dbReference>
<dbReference type="SFLD" id="SFLDG01067">
    <property type="entry name" value="SPASM/twitch_domain_containing"/>
    <property type="match status" value="1"/>
</dbReference>
<sequence>MISLLLKKPCVWGQPLALSVEPINICNLKCPECPTGMGILTRPKGMLTVDSLRNMLKGTAKSLWHLNIYFQGEPYMHPDFFELVTTAKKAELVVETSTNAQFLNYRQAQKTIQSGLDVIVVSMDGSTQGVYEKYRVGGDIEKVIKGIENLVKAKKEARSRYPLIRLQFLAFSYNQHQIKEMKQIAFNLGVDSLEIKKAQIYGVNNKTALLPTQKKLSRYAVQRDGEVQLQGKVRNSCWKHWSSAVVTWRGDVVPCCFDKDAKYVMGNANQQNLKEIWYKTEFKYFRRRVLQAQQDIDICSNCPLSRK</sequence>
<proteinExistence type="predicted"/>
<gene>
    <name evidence="9" type="ORF">SAMN06265379_10289</name>
</gene>
<dbReference type="Proteomes" id="UP000319040">
    <property type="component" value="Unassembled WGS sequence"/>
</dbReference>
<evidence type="ECO:0000256" key="5">
    <source>
        <dbReference type="ARBA" id="ARBA00023004"/>
    </source>
</evidence>
<evidence type="ECO:0000313" key="9">
    <source>
        <dbReference type="EMBL" id="SMO50886.1"/>
    </source>
</evidence>
<evidence type="ECO:0000259" key="8">
    <source>
        <dbReference type="Pfam" id="PF13186"/>
    </source>
</evidence>
<evidence type="ECO:0000259" key="7">
    <source>
        <dbReference type="Pfam" id="PF04055"/>
    </source>
</evidence>
<accession>A0A521BUQ4</accession>
<dbReference type="GO" id="GO:0051536">
    <property type="term" value="F:iron-sulfur cluster binding"/>
    <property type="evidence" value="ECO:0007669"/>
    <property type="project" value="UniProtKB-KW"/>
</dbReference>
<dbReference type="InterPro" id="IPR050377">
    <property type="entry name" value="Radical_SAM_PqqE_MftC-like"/>
</dbReference>
<evidence type="ECO:0000256" key="3">
    <source>
        <dbReference type="ARBA" id="ARBA00022691"/>
    </source>
</evidence>
<dbReference type="PANTHER" id="PTHR11228">
    <property type="entry name" value="RADICAL SAM DOMAIN PROTEIN"/>
    <property type="match status" value="1"/>
</dbReference>
<reference evidence="9 10" key="1">
    <citation type="submission" date="2017-05" db="EMBL/GenBank/DDBJ databases">
        <authorList>
            <person name="Varghese N."/>
            <person name="Submissions S."/>
        </authorList>
    </citation>
    <scope>NUCLEOTIDE SEQUENCE [LARGE SCALE GENOMIC DNA]</scope>
    <source>
        <strain evidence="9 10">DSM 27040</strain>
    </source>
</reference>
<evidence type="ECO:0000313" key="10">
    <source>
        <dbReference type="Proteomes" id="UP000319040"/>
    </source>
</evidence>
<dbReference type="AlphaFoldDB" id="A0A521BUQ4"/>
<evidence type="ECO:0000256" key="6">
    <source>
        <dbReference type="ARBA" id="ARBA00023014"/>
    </source>
</evidence>
<dbReference type="InterPro" id="IPR023885">
    <property type="entry name" value="4Fe4S-binding_SPASM_dom"/>
</dbReference>
<organism evidence="9 10">
    <name type="scientific">Saccharicrinis carchari</name>
    <dbReference type="NCBI Taxonomy" id="1168039"/>
    <lineage>
        <taxon>Bacteria</taxon>
        <taxon>Pseudomonadati</taxon>
        <taxon>Bacteroidota</taxon>
        <taxon>Bacteroidia</taxon>
        <taxon>Marinilabiliales</taxon>
        <taxon>Marinilabiliaceae</taxon>
        <taxon>Saccharicrinis</taxon>
    </lineage>
</organism>
<dbReference type="InterPro" id="IPR013785">
    <property type="entry name" value="Aldolase_TIM"/>
</dbReference>
<dbReference type="InterPro" id="IPR058240">
    <property type="entry name" value="rSAM_sf"/>
</dbReference>
<keyword evidence="10" id="KW-1185">Reference proteome</keyword>
<protein>
    <submittedName>
        <fullName evidence="9">Radical SAM additional 4Fe4S-binding SPASM domain-containing protein</fullName>
    </submittedName>
</protein>
<evidence type="ECO:0000256" key="2">
    <source>
        <dbReference type="ARBA" id="ARBA00022485"/>
    </source>
</evidence>
<name>A0A521BUQ4_SACCC</name>
<comment type="cofactor">
    <cofactor evidence="1">
        <name>[4Fe-4S] cluster</name>
        <dbReference type="ChEBI" id="CHEBI:49883"/>
    </cofactor>
</comment>
<dbReference type="SUPFAM" id="SSF102114">
    <property type="entry name" value="Radical SAM enzymes"/>
    <property type="match status" value="1"/>
</dbReference>
<dbReference type="PANTHER" id="PTHR11228:SF7">
    <property type="entry name" value="PQQA PEPTIDE CYCLASE"/>
    <property type="match status" value="1"/>
</dbReference>
<dbReference type="SFLD" id="SFLDS00029">
    <property type="entry name" value="Radical_SAM"/>
    <property type="match status" value="1"/>
</dbReference>
<dbReference type="CDD" id="cd01335">
    <property type="entry name" value="Radical_SAM"/>
    <property type="match status" value="1"/>
</dbReference>
<dbReference type="Gene3D" id="3.20.20.70">
    <property type="entry name" value="Aldolase class I"/>
    <property type="match status" value="1"/>
</dbReference>
<evidence type="ECO:0000256" key="1">
    <source>
        <dbReference type="ARBA" id="ARBA00001966"/>
    </source>
</evidence>
<evidence type="ECO:0000256" key="4">
    <source>
        <dbReference type="ARBA" id="ARBA00022723"/>
    </source>
</evidence>
<dbReference type="SFLD" id="SFLDG01387">
    <property type="entry name" value="BtrN-like_SPASM_domain_contain"/>
    <property type="match status" value="1"/>
</dbReference>
<dbReference type="GO" id="GO:0046872">
    <property type="term" value="F:metal ion binding"/>
    <property type="evidence" value="ECO:0007669"/>
    <property type="project" value="UniProtKB-KW"/>
</dbReference>
<dbReference type="InterPro" id="IPR007197">
    <property type="entry name" value="rSAM"/>
</dbReference>
<keyword evidence="2" id="KW-0004">4Fe-4S</keyword>
<dbReference type="Pfam" id="PF04055">
    <property type="entry name" value="Radical_SAM"/>
    <property type="match status" value="1"/>
</dbReference>
<feature type="domain" description="Radical SAM core" evidence="7">
    <location>
        <begin position="20"/>
        <end position="156"/>
    </location>
</feature>
<dbReference type="Pfam" id="PF13186">
    <property type="entry name" value="SPASM"/>
    <property type="match status" value="1"/>
</dbReference>